<proteinExistence type="predicted"/>
<accession>A0ABN8P017</accession>
<protein>
    <submittedName>
        <fullName evidence="1">Uncharacterized protein</fullName>
    </submittedName>
</protein>
<evidence type="ECO:0000313" key="2">
    <source>
        <dbReference type="Proteomes" id="UP001159405"/>
    </source>
</evidence>
<gene>
    <name evidence="1" type="ORF">PLOB_00031537</name>
</gene>
<organism evidence="1 2">
    <name type="scientific">Porites lobata</name>
    <dbReference type="NCBI Taxonomy" id="104759"/>
    <lineage>
        <taxon>Eukaryota</taxon>
        <taxon>Metazoa</taxon>
        <taxon>Cnidaria</taxon>
        <taxon>Anthozoa</taxon>
        <taxon>Hexacorallia</taxon>
        <taxon>Scleractinia</taxon>
        <taxon>Fungiina</taxon>
        <taxon>Poritidae</taxon>
        <taxon>Porites</taxon>
    </lineage>
</organism>
<dbReference type="Proteomes" id="UP001159405">
    <property type="component" value="Unassembled WGS sequence"/>
</dbReference>
<keyword evidence="2" id="KW-1185">Reference proteome</keyword>
<sequence>MGKSASSYIFKRKEQAVTLATKSSIRVEGERVQVDPQLLFQRLVIACMNSDDLGEIFKHEICSYLAALFDTPFTLRAPQKATLADTVWAQLSADGKSGPTGSVQYVLDGGVLLHRVSWPQQVTYQEVCRLYCQYVP</sequence>
<name>A0ABN8P017_9CNID</name>
<evidence type="ECO:0000313" key="1">
    <source>
        <dbReference type="EMBL" id="CAH3125001.1"/>
    </source>
</evidence>
<dbReference type="EMBL" id="CALNXK010000040">
    <property type="protein sequence ID" value="CAH3125001.1"/>
    <property type="molecule type" value="Genomic_DNA"/>
</dbReference>
<reference evidence="1 2" key="1">
    <citation type="submission" date="2022-05" db="EMBL/GenBank/DDBJ databases">
        <authorList>
            <consortium name="Genoscope - CEA"/>
            <person name="William W."/>
        </authorList>
    </citation>
    <scope>NUCLEOTIDE SEQUENCE [LARGE SCALE GENOMIC DNA]</scope>
</reference>
<comment type="caution">
    <text evidence="1">The sequence shown here is derived from an EMBL/GenBank/DDBJ whole genome shotgun (WGS) entry which is preliminary data.</text>
</comment>